<keyword evidence="2" id="KW-1133">Transmembrane helix</keyword>
<sequence>MAMPSRMQRIVTALNRAGLHQKGFHARCLSTSIPSYKRIDAGPESNTSSRDSTATRSPAPKTTAMAGGLLARTMKNPFKVPASSVLAYVGPHTSALRSGKAVAFVFGACGCIAVPSTFYLGTTEHLLAIMAGVAALSPSMIIHSLFRNDVTKIHVQGTVSNKAPSVVKVSTSEALKLSFEKLNWHGKPLQTQVLSTDLAVHSQTDKTVTWITTEALPATLDSAPSSKSGAPTRAMKSGPKPQKQLYRIDKLMMLNNPSFAFVLDQIEQQSPAKQANKVSLPPQPTK</sequence>
<gene>
    <name evidence="3" type="ORF">BGW38_003940</name>
</gene>
<protein>
    <submittedName>
        <fullName evidence="3">Uncharacterized protein</fullName>
    </submittedName>
</protein>
<comment type="caution">
    <text evidence="3">The sequence shown here is derived from an EMBL/GenBank/DDBJ whole genome shotgun (WGS) entry which is preliminary data.</text>
</comment>
<evidence type="ECO:0000256" key="2">
    <source>
        <dbReference type="SAM" id="Phobius"/>
    </source>
</evidence>
<feature type="transmembrane region" description="Helical" evidence="2">
    <location>
        <begin position="101"/>
        <end position="120"/>
    </location>
</feature>
<feature type="compositionally biased region" description="Polar residues" evidence="1">
    <location>
        <begin position="44"/>
        <end position="56"/>
    </location>
</feature>
<keyword evidence="2" id="KW-0812">Transmembrane</keyword>
<dbReference type="Proteomes" id="UP000780801">
    <property type="component" value="Unassembled WGS sequence"/>
</dbReference>
<dbReference type="AlphaFoldDB" id="A0A9P6FQC8"/>
<evidence type="ECO:0000313" key="3">
    <source>
        <dbReference type="EMBL" id="KAF9579697.1"/>
    </source>
</evidence>
<keyword evidence="2" id="KW-0472">Membrane</keyword>
<dbReference type="OrthoDB" id="2378256at2759"/>
<dbReference type="EMBL" id="JAABOA010002564">
    <property type="protein sequence ID" value="KAF9579697.1"/>
    <property type="molecule type" value="Genomic_DNA"/>
</dbReference>
<feature type="region of interest" description="Disordered" evidence="1">
    <location>
        <begin position="39"/>
        <end position="62"/>
    </location>
</feature>
<reference evidence="3" key="1">
    <citation type="journal article" date="2020" name="Fungal Divers.">
        <title>Resolving the Mortierellaceae phylogeny through synthesis of multi-gene phylogenetics and phylogenomics.</title>
        <authorList>
            <person name="Vandepol N."/>
            <person name="Liber J."/>
            <person name="Desiro A."/>
            <person name="Na H."/>
            <person name="Kennedy M."/>
            <person name="Barry K."/>
            <person name="Grigoriev I.V."/>
            <person name="Miller A.N."/>
            <person name="O'Donnell K."/>
            <person name="Stajich J.E."/>
            <person name="Bonito G."/>
        </authorList>
    </citation>
    <scope>NUCLEOTIDE SEQUENCE</scope>
    <source>
        <strain evidence="3">KOD1015</strain>
    </source>
</reference>
<keyword evidence="4" id="KW-1185">Reference proteome</keyword>
<organism evidence="3 4">
    <name type="scientific">Lunasporangiospora selenospora</name>
    <dbReference type="NCBI Taxonomy" id="979761"/>
    <lineage>
        <taxon>Eukaryota</taxon>
        <taxon>Fungi</taxon>
        <taxon>Fungi incertae sedis</taxon>
        <taxon>Mucoromycota</taxon>
        <taxon>Mortierellomycotina</taxon>
        <taxon>Mortierellomycetes</taxon>
        <taxon>Mortierellales</taxon>
        <taxon>Mortierellaceae</taxon>
        <taxon>Lunasporangiospora</taxon>
    </lineage>
</organism>
<proteinExistence type="predicted"/>
<feature type="transmembrane region" description="Helical" evidence="2">
    <location>
        <begin position="126"/>
        <end position="146"/>
    </location>
</feature>
<evidence type="ECO:0000313" key="4">
    <source>
        <dbReference type="Proteomes" id="UP000780801"/>
    </source>
</evidence>
<accession>A0A9P6FQC8</accession>
<feature type="region of interest" description="Disordered" evidence="1">
    <location>
        <begin position="220"/>
        <end position="241"/>
    </location>
</feature>
<evidence type="ECO:0000256" key="1">
    <source>
        <dbReference type="SAM" id="MobiDB-lite"/>
    </source>
</evidence>
<name>A0A9P6FQC8_9FUNG</name>